<name>A0A0G0GPP8_9BACT</name>
<dbReference type="AlphaFoldDB" id="A0A0G0GPP8"/>
<evidence type="ECO:0000313" key="2">
    <source>
        <dbReference type="Proteomes" id="UP000034849"/>
    </source>
</evidence>
<proteinExistence type="predicted"/>
<dbReference type="EMBL" id="LBSX01000002">
    <property type="protein sequence ID" value="KKQ28115.1"/>
    <property type="molecule type" value="Genomic_DNA"/>
</dbReference>
<comment type="caution">
    <text evidence="1">The sequence shown here is derived from an EMBL/GenBank/DDBJ whole genome shotgun (WGS) entry which is preliminary data.</text>
</comment>
<accession>A0A0G0GPP8</accession>
<reference evidence="1 2" key="1">
    <citation type="journal article" date="2015" name="Nature">
        <title>rRNA introns, odd ribosomes, and small enigmatic genomes across a large radiation of phyla.</title>
        <authorList>
            <person name="Brown C.T."/>
            <person name="Hug L.A."/>
            <person name="Thomas B.C."/>
            <person name="Sharon I."/>
            <person name="Castelle C.J."/>
            <person name="Singh A."/>
            <person name="Wilkins M.J."/>
            <person name="Williams K.H."/>
            <person name="Banfield J.F."/>
        </authorList>
    </citation>
    <scope>NUCLEOTIDE SEQUENCE [LARGE SCALE GENOMIC DNA]</scope>
</reference>
<protein>
    <submittedName>
        <fullName evidence="1">Uncharacterized protein</fullName>
    </submittedName>
</protein>
<sequence>MPEKGQDIGGGRQFFPNDGFLHDILHLEQCDVGHRPLVAPILHEGTIRLATHTPDNILTDIEKGRQADTEFVIENFDDLLREYLKQEDKVPKNIKLQILKYEDVPVNVRSFVLKRFNRFLRDVKQLNHDDVY</sequence>
<dbReference type="STRING" id="1619046.US42_C0002G0070"/>
<organism evidence="1 2">
    <name type="scientific">Candidatus Magasanikbacteria bacterium GW2011_GWC2_37_14</name>
    <dbReference type="NCBI Taxonomy" id="1619046"/>
    <lineage>
        <taxon>Bacteria</taxon>
        <taxon>Candidatus Magasanikiibacteriota</taxon>
    </lineage>
</organism>
<dbReference type="Proteomes" id="UP000034849">
    <property type="component" value="Unassembled WGS sequence"/>
</dbReference>
<evidence type="ECO:0000313" key="1">
    <source>
        <dbReference type="EMBL" id="KKQ28115.1"/>
    </source>
</evidence>
<gene>
    <name evidence="1" type="ORF">US42_C0002G0070</name>
</gene>